<protein>
    <submittedName>
        <fullName evidence="2">Uncharacterized protein</fullName>
    </submittedName>
</protein>
<feature type="transmembrane region" description="Helical" evidence="1">
    <location>
        <begin position="104"/>
        <end position="126"/>
    </location>
</feature>
<feature type="non-terminal residue" evidence="2">
    <location>
        <position position="1"/>
    </location>
</feature>
<proteinExistence type="predicted"/>
<feature type="transmembrane region" description="Helical" evidence="1">
    <location>
        <begin position="164"/>
        <end position="182"/>
    </location>
</feature>
<accession>A0A0P9HDN3</accession>
<feature type="transmembrane region" description="Helical" evidence="1">
    <location>
        <begin position="133"/>
        <end position="152"/>
    </location>
</feature>
<name>A0A0P9HDN3_9CHLR</name>
<keyword evidence="3" id="KW-1185">Reference proteome</keyword>
<keyword evidence="1" id="KW-0472">Membrane</keyword>
<dbReference type="AlphaFoldDB" id="A0A0P9HDN3"/>
<gene>
    <name evidence="2" type="ORF">SE17_13810</name>
</gene>
<comment type="caution">
    <text evidence="2">The sequence shown here is derived from an EMBL/GenBank/DDBJ whole genome shotgun (WGS) entry which is preliminary data.</text>
</comment>
<evidence type="ECO:0000313" key="2">
    <source>
        <dbReference type="EMBL" id="KPV52721.1"/>
    </source>
</evidence>
<keyword evidence="1" id="KW-1133">Transmembrane helix</keyword>
<organism evidence="2 3">
    <name type="scientific">Kouleothrix aurantiaca</name>
    <dbReference type="NCBI Taxonomy" id="186479"/>
    <lineage>
        <taxon>Bacteria</taxon>
        <taxon>Bacillati</taxon>
        <taxon>Chloroflexota</taxon>
        <taxon>Chloroflexia</taxon>
        <taxon>Chloroflexales</taxon>
        <taxon>Roseiflexineae</taxon>
        <taxon>Roseiflexaceae</taxon>
        <taxon>Kouleothrix</taxon>
    </lineage>
</organism>
<evidence type="ECO:0000313" key="3">
    <source>
        <dbReference type="Proteomes" id="UP000050509"/>
    </source>
</evidence>
<evidence type="ECO:0000256" key="1">
    <source>
        <dbReference type="SAM" id="Phobius"/>
    </source>
</evidence>
<dbReference type="EMBL" id="LJCR01000452">
    <property type="protein sequence ID" value="KPV52721.1"/>
    <property type="molecule type" value="Genomic_DNA"/>
</dbReference>
<feature type="transmembrane region" description="Helical" evidence="1">
    <location>
        <begin position="73"/>
        <end position="98"/>
    </location>
</feature>
<dbReference type="Proteomes" id="UP000050509">
    <property type="component" value="Unassembled WGS sequence"/>
</dbReference>
<sequence length="187" mass="19665">AFTIGGLLWIGDFVQIVVYGLITGTLVDAPDQELPLALRIGLRLFVLSVVILGLGMAGLFLRVQRRSKKLTIAALPFTIIALALGTANLVLLSGVLGAPSFNDTFMGLSVFSTSIATLLMGIGALRSGVLPRWASLALVFVGVTTIPILFGTPLPFGPDWATDHLAFLTSGIAFAAVGVSEWRGKRS</sequence>
<feature type="transmembrane region" description="Helical" evidence="1">
    <location>
        <begin position="40"/>
        <end position="61"/>
    </location>
</feature>
<reference evidence="2 3" key="1">
    <citation type="submission" date="2015-09" db="EMBL/GenBank/DDBJ databases">
        <title>Draft genome sequence of Kouleothrix aurantiaca JCM 19913.</title>
        <authorList>
            <person name="Hemp J."/>
        </authorList>
    </citation>
    <scope>NUCLEOTIDE SEQUENCE [LARGE SCALE GENOMIC DNA]</scope>
    <source>
        <strain evidence="2 3">COM-B</strain>
    </source>
</reference>
<keyword evidence="1" id="KW-0812">Transmembrane</keyword>